<dbReference type="Proteomes" id="UP000829447">
    <property type="component" value="Linkage Group LG2"/>
</dbReference>
<gene>
    <name evidence="1" type="ORF">PGIGA_G00103760</name>
</gene>
<evidence type="ECO:0000313" key="1">
    <source>
        <dbReference type="EMBL" id="MCI4374965.1"/>
    </source>
</evidence>
<proteinExistence type="predicted"/>
<reference evidence="1 2" key="1">
    <citation type="journal article" date="2022" name="bioRxiv">
        <title>An ancient truncated duplication of the anti-Mullerian hormone receptor type 2 gene is a potential conserved master sex determinant in the Pangasiidae catfish family.</title>
        <authorList>
            <person name="Wen M."/>
            <person name="Pan Q."/>
            <person name="Jouanno E."/>
            <person name="Montfort J."/>
            <person name="Zahm M."/>
            <person name="Cabau C."/>
            <person name="Klopp C."/>
            <person name="Iampietro C."/>
            <person name="Roques C."/>
            <person name="Bouchez O."/>
            <person name="Castinel A."/>
            <person name="Donnadieu C."/>
            <person name="Parrinello H."/>
            <person name="Poncet C."/>
            <person name="Belmonte E."/>
            <person name="Gautier V."/>
            <person name="Avarre J.-C."/>
            <person name="Dugue R."/>
            <person name="Gustiano R."/>
            <person name="Ha T.T.T."/>
            <person name="Campet M."/>
            <person name="Sriphairoj K."/>
            <person name="Ribolli J."/>
            <person name="de Almeida F.L."/>
            <person name="Desvignes T."/>
            <person name="Postlethwait J.H."/>
            <person name="Bucao C.F."/>
            <person name="Robinson-Rechavi M."/>
            <person name="Bobe J."/>
            <person name="Herpin A."/>
            <person name="Guiguen Y."/>
        </authorList>
    </citation>
    <scope>NUCLEOTIDE SEQUENCE [LARGE SCALE GENOMIC DNA]</scope>
    <source>
        <strain evidence="1">YG-Dec2019</strain>
    </source>
</reference>
<keyword evidence="2" id="KW-1185">Reference proteome</keyword>
<protein>
    <submittedName>
        <fullName evidence="1">Uncharacterized protein</fullName>
    </submittedName>
</protein>
<evidence type="ECO:0000313" key="2">
    <source>
        <dbReference type="Proteomes" id="UP000829447"/>
    </source>
</evidence>
<comment type="caution">
    <text evidence="1">The sequence shown here is derived from an EMBL/GenBank/DDBJ whole genome shotgun (WGS) entry which is preliminary data.</text>
</comment>
<organism evidence="1 2">
    <name type="scientific">Pangasianodon gigas</name>
    <name type="common">Mekong giant catfish</name>
    <name type="synonym">Pangasius gigas</name>
    <dbReference type="NCBI Taxonomy" id="30993"/>
    <lineage>
        <taxon>Eukaryota</taxon>
        <taxon>Metazoa</taxon>
        <taxon>Chordata</taxon>
        <taxon>Craniata</taxon>
        <taxon>Vertebrata</taxon>
        <taxon>Euteleostomi</taxon>
        <taxon>Actinopterygii</taxon>
        <taxon>Neopterygii</taxon>
        <taxon>Teleostei</taxon>
        <taxon>Ostariophysi</taxon>
        <taxon>Siluriformes</taxon>
        <taxon>Pangasiidae</taxon>
        <taxon>Pangasianodon</taxon>
    </lineage>
</organism>
<accession>A0ACC5W8F2</accession>
<name>A0ACC5W8F2_PANGG</name>
<dbReference type="EMBL" id="CM040455">
    <property type="protein sequence ID" value="MCI4374965.1"/>
    <property type="molecule type" value="Genomic_DNA"/>
</dbReference>
<sequence>MRCPDVLARTLGSAVDRFRPSLRLGVSFPDRKGAARLPVQGDNMALLRRACTLVVQLVTIPLVIADALGLYKFYKRFFPVLMSRVTVNYNEKMKEQKSELFRAMAQFSPPRGPVRVLEIGCGTGANFEFYPAGCRITCTDPNPHFQQYLQKSMDLSKHLEYEMFLVAPAEDLRQVQDASVDVVVCTLVLCSVKNPGQVLQEAKRILREGGAFFFMEHVVAEESSWTHFLQHVLQPFWYYFGDGCELTRATWQYVEQAGFSEVQLRHIQAPIASVIKPHIIGYAVK</sequence>